<dbReference type="GO" id="GO:0000160">
    <property type="term" value="P:phosphorelay signal transduction system"/>
    <property type="evidence" value="ECO:0007669"/>
    <property type="project" value="InterPro"/>
</dbReference>
<dbReference type="InterPro" id="IPR003594">
    <property type="entry name" value="HATPase_dom"/>
</dbReference>
<dbReference type="Gene3D" id="3.60.40.10">
    <property type="entry name" value="PPM-type phosphatase domain"/>
    <property type="match status" value="1"/>
</dbReference>
<name>A0AA37T5K3_9GAMM</name>
<dbReference type="SMART" id="SM00448">
    <property type="entry name" value="REC"/>
    <property type="match status" value="1"/>
</dbReference>
<dbReference type="PANTHER" id="PTHR43156:SF2">
    <property type="entry name" value="STAGE II SPORULATION PROTEIN E"/>
    <property type="match status" value="1"/>
</dbReference>
<organism evidence="4 5">
    <name type="scientific">Marinibactrum halimedae</name>
    <dbReference type="NCBI Taxonomy" id="1444977"/>
    <lineage>
        <taxon>Bacteria</taxon>
        <taxon>Pseudomonadati</taxon>
        <taxon>Pseudomonadota</taxon>
        <taxon>Gammaproteobacteria</taxon>
        <taxon>Cellvibrionales</taxon>
        <taxon>Cellvibrionaceae</taxon>
        <taxon>Marinibactrum</taxon>
    </lineage>
</organism>
<keyword evidence="5" id="KW-1185">Reference proteome</keyword>
<dbReference type="InterPro" id="IPR036890">
    <property type="entry name" value="HATPase_C_sf"/>
</dbReference>
<dbReference type="InterPro" id="IPR001932">
    <property type="entry name" value="PPM-type_phosphatase-like_dom"/>
</dbReference>
<dbReference type="Pfam" id="PF13581">
    <property type="entry name" value="HATPase_c_2"/>
    <property type="match status" value="1"/>
</dbReference>
<comment type="caution">
    <text evidence="4">The sequence shown here is derived from an EMBL/GenBank/DDBJ whole genome shotgun (WGS) entry which is preliminary data.</text>
</comment>
<protein>
    <submittedName>
        <fullName evidence="4">Fused response regulator/phosphatase</fullName>
    </submittedName>
</protein>
<dbReference type="SMART" id="SM00331">
    <property type="entry name" value="PP2C_SIG"/>
    <property type="match status" value="1"/>
</dbReference>
<dbReference type="Proteomes" id="UP001156870">
    <property type="component" value="Unassembled WGS sequence"/>
</dbReference>
<dbReference type="Pfam" id="PF07228">
    <property type="entry name" value="SpoIIE"/>
    <property type="match status" value="1"/>
</dbReference>
<dbReference type="CDD" id="cd16936">
    <property type="entry name" value="HATPase_RsbW-like"/>
    <property type="match status" value="1"/>
</dbReference>
<dbReference type="Gene3D" id="3.30.565.10">
    <property type="entry name" value="Histidine kinase-like ATPase, C-terminal domain"/>
    <property type="match status" value="1"/>
</dbReference>
<evidence type="ECO:0000259" key="3">
    <source>
        <dbReference type="PROSITE" id="PS50110"/>
    </source>
</evidence>
<dbReference type="PROSITE" id="PS50110">
    <property type="entry name" value="RESPONSE_REGULATORY"/>
    <property type="match status" value="1"/>
</dbReference>
<dbReference type="EMBL" id="BSPD01000087">
    <property type="protein sequence ID" value="GLS27698.1"/>
    <property type="molecule type" value="Genomic_DNA"/>
</dbReference>
<keyword evidence="2" id="KW-0597">Phosphoprotein</keyword>
<dbReference type="InterPro" id="IPR052016">
    <property type="entry name" value="Bact_Sigma-Reg"/>
</dbReference>
<evidence type="ECO:0000313" key="4">
    <source>
        <dbReference type="EMBL" id="GLS27698.1"/>
    </source>
</evidence>
<dbReference type="SUPFAM" id="SSF55874">
    <property type="entry name" value="ATPase domain of HSP90 chaperone/DNA topoisomerase II/histidine kinase"/>
    <property type="match status" value="1"/>
</dbReference>
<dbReference type="SUPFAM" id="SSF52172">
    <property type="entry name" value="CheY-like"/>
    <property type="match status" value="1"/>
</dbReference>
<sequence>MLTVLVADDTSTDRMILESLVRQLGYITVPASNGLEAIAFYQQYQPDIVLMDVLMPEMDGLEAARSIKKLAGENFVPILFLTSLSDTESLVACLDAGGDDFIPKPYNKPILQAKINAFGRMRELQTTLLQQRDQIRLNNNTLLQEQAVAKKVFDNVAGKGCLDDPNIRFHLSSQAIFNGDVLVAAHRPNGNLMLLLGDFTGHGLPAAIGSMPLATAFYGMVSKGFSLQDILREINHKLKTLLPPGIFCCASLLEVDYQVQQVKVWNGGLPSGVLYRGVSGEVELLSSQSLPLGIMGNDRLNSQCRYFDISATDRIYLWTDGIHEARSFDGEMFGEARLLEVFRHGSDVKANQIFDRILEAVHEHVGSDVFDDDLSLVEISLASPPEPTDDQDVGARGDQGLIEWSMSFEIKPPTFLHFDPLPLLMTVISDVPGLRGKSAQVYTVLAELYSNALEHGLLQLDSSLKNDAEGFAEYYRLRKRRLEQLTEGFIRFTLAHSVNGDEGVLRLTLEDSGEGFDHHNKLRETGEKDFSGRGIALVTTLCASLTYEGNGNIVKAVFTWKD</sequence>
<accession>A0AA37T5K3</accession>
<dbReference type="InterPro" id="IPR011006">
    <property type="entry name" value="CheY-like_superfamily"/>
</dbReference>
<dbReference type="GO" id="GO:0016791">
    <property type="term" value="F:phosphatase activity"/>
    <property type="evidence" value="ECO:0007669"/>
    <property type="project" value="TreeGrafter"/>
</dbReference>
<proteinExistence type="predicted"/>
<dbReference type="AlphaFoldDB" id="A0AA37T5K3"/>
<dbReference type="Gene3D" id="3.40.50.2300">
    <property type="match status" value="1"/>
</dbReference>
<dbReference type="PANTHER" id="PTHR43156">
    <property type="entry name" value="STAGE II SPORULATION PROTEIN E-RELATED"/>
    <property type="match status" value="1"/>
</dbReference>
<feature type="domain" description="Response regulatory" evidence="3">
    <location>
        <begin position="3"/>
        <end position="119"/>
    </location>
</feature>
<dbReference type="InterPro" id="IPR036457">
    <property type="entry name" value="PPM-type-like_dom_sf"/>
</dbReference>
<gene>
    <name evidence="4" type="ORF">GCM10007877_34170</name>
</gene>
<reference evidence="4 5" key="1">
    <citation type="journal article" date="2014" name="Int. J. Syst. Evol. Microbiol.">
        <title>Complete genome sequence of Corynebacterium casei LMG S-19264T (=DSM 44701T), isolated from a smear-ripened cheese.</title>
        <authorList>
            <consortium name="US DOE Joint Genome Institute (JGI-PGF)"/>
            <person name="Walter F."/>
            <person name="Albersmeier A."/>
            <person name="Kalinowski J."/>
            <person name="Ruckert C."/>
        </authorList>
    </citation>
    <scope>NUCLEOTIDE SEQUENCE [LARGE SCALE GENOMIC DNA]</scope>
    <source>
        <strain evidence="4 5">NBRC 110095</strain>
    </source>
</reference>
<dbReference type="Pfam" id="PF00072">
    <property type="entry name" value="Response_reg"/>
    <property type="match status" value="1"/>
</dbReference>
<feature type="modified residue" description="4-aspartylphosphate" evidence="2">
    <location>
        <position position="52"/>
    </location>
</feature>
<evidence type="ECO:0000256" key="1">
    <source>
        <dbReference type="ARBA" id="ARBA00022801"/>
    </source>
</evidence>
<dbReference type="RefSeq" id="WP_232593442.1">
    <property type="nucleotide sequence ID" value="NZ_BSPD01000087.1"/>
</dbReference>
<evidence type="ECO:0000256" key="2">
    <source>
        <dbReference type="PROSITE-ProRule" id="PRU00169"/>
    </source>
</evidence>
<evidence type="ECO:0000313" key="5">
    <source>
        <dbReference type="Proteomes" id="UP001156870"/>
    </source>
</evidence>
<keyword evidence="1" id="KW-0378">Hydrolase</keyword>
<dbReference type="InterPro" id="IPR001789">
    <property type="entry name" value="Sig_transdc_resp-reg_receiver"/>
</dbReference>